<keyword evidence="1" id="KW-0472">Membrane</keyword>
<gene>
    <name evidence="2" type="ORF">O0S10_01695</name>
</gene>
<evidence type="ECO:0000313" key="2">
    <source>
        <dbReference type="EMBL" id="MCZ0859940.1"/>
    </source>
</evidence>
<keyword evidence="1" id="KW-1133">Transmembrane helix</keyword>
<keyword evidence="1" id="KW-0812">Transmembrane</keyword>
<feature type="transmembrane region" description="Helical" evidence="1">
    <location>
        <begin position="208"/>
        <end position="229"/>
    </location>
</feature>
<comment type="caution">
    <text evidence="2">The sequence shown here is derived from an EMBL/GenBank/DDBJ whole genome shotgun (WGS) entry which is preliminary data.</text>
</comment>
<accession>A0ABT4IDX9</accession>
<proteinExistence type="predicted"/>
<feature type="transmembrane region" description="Helical" evidence="1">
    <location>
        <begin position="171"/>
        <end position="196"/>
    </location>
</feature>
<dbReference type="RefSeq" id="WP_268924164.1">
    <property type="nucleotide sequence ID" value="NZ_JAPTGB010000003.1"/>
</dbReference>
<sequence length="244" mass="26518">MVNEKKSSNTQSNGEISKNSQMDAYGSVIDSIPCLEQNFDKITDSMQVLQEQMEGATAALKALGKQIEETTAGSISNSLNSLASAYSIDPVGVTKREFSNFINFPEYPTVEVKDIDFQSDETIFDVAEEQRDLTKEIHYSMMQVAELTKRIVDMNEIAANSAEKTTSLTQLIYILTGASIVIGLAGLGINTATAIIPAESPDLPTVVISIWAGGFIATIVLTLIMLFCLPKRKKNSKAKLPKSP</sequence>
<protein>
    <submittedName>
        <fullName evidence="2">Uncharacterized protein</fullName>
    </submittedName>
</protein>
<reference evidence="2" key="1">
    <citation type="submission" date="2022-12" db="EMBL/GenBank/DDBJ databases">
        <title>Isolation and characterisation of novel Methanocorpusculum spp. from native Australian herbivores indicates the genus is ancestrally host-associated.</title>
        <authorList>
            <person name="Volmer J.G."/>
            <person name="Soo R.M."/>
            <person name="Evans P.N."/>
            <person name="Hoedt E.C."/>
            <person name="Astorga Alsina A.L."/>
            <person name="Woodcroft B.J."/>
            <person name="Tyson G.W."/>
            <person name="Hugenholtz P."/>
            <person name="Morrison M."/>
        </authorList>
    </citation>
    <scope>NUCLEOTIDE SEQUENCE</scope>
    <source>
        <strain evidence="2">MG</strain>
    </source>
</reference>
<dbReference type="EMBL" id="JAPTGB010000003">
    <property type="protein sequence ID" value="MCZ0859940.1"/>
    <property type="molecule type" value="Genomic_DNA"/>
</dbReference>
<name>A0ABT4IDX9_9EURY</name>
<evidence type="ECO:0000313" key="3">
    <source>
        <dbReference type="Proteomes" id="UP001141422"/>
    </source>
</evidence>
<keyword evidence="3" id="KW-1185">Reference proteome</keyword>
<organism evidence="2 3">
    <name type="scientific">Methanocorpusculum petauri</name>
    <dbReference type="NCBI Taxonomy" id="3002863"/>
    <lineage>
        <taxon>Archaea</taxon>
        <taxon>Methanobacteriati</taxon>
        <taxon>Methanobacteriota</taxon>
        <taxon>Stenosarchaea group</taxon>
        <taxon>Methanomicrobia</taxon>
        <taxon>Methanomicrobiales</taxon>
        <taxon>Methanocorpusculaceae</taxon>
        <taxon>Methanocorpusculum</taxon>
    </lineage>
</organism>
<evidence type="ECO:0000256" key="1">
    <source>
        <dbReference type="SAM" id="Phobius"/>
    </source>
</evidence>
<dbReference type="Proteomes" id="UP001141422">
    <property type="component" value="Unassembled WGS sequence"/>
</dbReference>